<reference evidence="1 2" key="1">
    <citation type="submission" date="2024-09" db="EMBL/GenBank/DDBJ databases">
        <authorList>
            <person name="Zhang Z.-H."/>
        </authorList>
    </citation>
    <scope>NUCLEOTIDE SEQUENCE [LARGE SCALE GENOMIC DNA]</scope>
    <source>
        <strain evidence="1 2">HHTR114</strain>
    </source>
</reference>
<dbReference type="EMBL" id="JBHPON010000002">
    <property type="protein sequence ID" value="MFC6036972.1"/>
    <property type="molecule type" value="Genomic_DNA"/>
</dbReference>
<accession>A0ABW1L204</accession>
<proteinExistence type="predicted"/>
<dbReference type="RefSeq" id="WP_379923962.1">
    <property type="nucleotide sequence ID" value="NZ_JBHPON010000002.1"/>
</dbReference>
<evidence type="ECO:0000313" key="2">
    <source>
        <dbReference type="Proteomes" id="UP001596116"/>
    </source>
</evidence>
<name>A0ABW1L204_9PROT</name>
<keyword evidence="2" id="KW-1185">Reference proteome</keyword>
<organism evidence="1 2">
    <name type="scientific">Hyphococcus aureus</name>
    <dbReference type="NCBI Taxonomy" id="2666033"/>
    <lineage>
        <taxon>Bacteria</taxon>
        <taxon>Pseudomonadati</taxon>
        <taxon>Pseudomonadota</taxon>
        <taxon>Alphaproteobacteria</taxon>
        <taxon>Parvularculales</taxon>
        <taxon>Parvularculaceae</taxon>
        <taxon>Hyphococcus</taxon>
    </lineage>
</organism>
<sequence length="84" mass="9921">MDKQKSAELFVFEQTVQEIIQTENFLHTKLEEHPEKCVAGCIDAFMYLARKNPNWALEIRSVMVRLRNDLHNGTADRFRNDLKK</sequence>
<gene>
    <name evidence="1" type="ORF">ACFMB1_15565</name>
</gene>
<comment type="caution">
    <text evidence="1">The sequence shown here is derived from an EMBL/GenBank/DDBJ whole genome shotgun (WGS) entry which is preliminary data.</text>
</comment>
<evidence type="ECO:0000313" key="1">
    <source>
        <dbReference type="EMBL" id="MFC6036972.1"/>
    </source>
</evidence>
<dbReference type="Proteomes" id="UP001596116">
    <property type="component" value="Unassembled WGS sequence"/>
</dbReference>
<protein>
    <submittedName>
        <fullName evidence="1">Uncharacterized protein</fullName>
    </submittedName>
</protein>